<keyword evidence="3 5" id="KW-1133">Transmembrane helix</keyword>
<dbReference type="InterPro" id="IPR000620">
    <property type="entry name" value="EamA_dom"/>
</dbReference>
<dbReference type="InterPro" id="IPR037185">
    <property type="entry name" value="EmrE-like"/>
</dbReference>
<name>A0A3L7E0T2_9GAMM</name>
<feature type="transmembrane region" description="Helical" evidence="5">
    <location>
        <begin position="276"/>
        <end position="295"/>
    </location>
</feature>
<feature type="transmembrane region" description="Helical" evidence="5">
    <location>
        <begin position="251"/>
        <end position="270"/>
    </location>
</feature>
<dbReference type="PANTHER" id="PTHR22911">
    <property type="entry name" value="ACYL-MALONYL CONDENSING ENZYME-RELATED"/>
    <property type="match status" value="1"/>
</dbReference>
<feature type="transmembrane region" description="Helical" evidence="5">
    <location>
        <begin position="190"/>
        <end position="216"/>
    </location>
</feature>
<evidence type="ECO:0000313" key="7">
    <source>
        <dbReference type="EMBL" id="RLQ23388.1"/>
    </source>
</evidence>
<accession>A0A3L7E0T2</accession>
<keyword evidence="8" id="KW-1185">Reference proteome</keyword>
<evidence type="ECO:0000256" key="5">
    <source>
        <dbReference type="SAM" id="Phobius"/>
    </source>
</evidence>
<dbReference type="GO" id="GO:0016020">
    <property type="term" value="C:membrane"/>
    <property type="evidence" value="ECO:0007669"/>
    <property type="project" value="UniProtKB-SubCell"/>
</dbReference>
<dbReference type="Pfam" id="PF00892">
    <property type="entry name" value="EamA"/>
    <property type="match status" value="2"/>
</dbReference>
<proteinExistence type="predicted"/>
<reference evidence="7 8" key="1">
    <citation type="submission" date="2018-07" db="EMBL/GenBank/DDBJ databases">
        <title>Halioglobus sp. genome submission.</title>
        <authorList>
            <person name="Ye M.-Q."/>
            <person name="Du Z.-J."/>
        </authorList>
    </citation>
    <scope>NUCLEOTIDE SEQUENCE [LARGE SCALE GENOMIC DNA]</scope>
    <source>
        <strain evidence="7 8">U0301</strain>
    </source>
</reference>
<evidence type="ECO:0000313" key="8">
    <source>
        <dbReference type="Proteomes" id="UP000265509"/>
    </source>
</evidence>
<feature type="transmembrane region" description="Helical" evidence="5">
    <location>
        <begin position="155"/>
        <end position="178"/>
    </location>
</feature>
<feature type="transmembrane region" description="Helical" evidence="5">
    <location>
        <begin position="222"/>
        <end position="239"/>
    </location>
</feature>
<keyword evidence="4 5" id="KW-0472">Membrane</keyword>
<comment type="caution">
    <text evidence="7">The sequence shown here is derived from an EMBL/GenBank/DDBJ whole genome shotgun (WGS) entry which is preliminary data.</text>
</comment>
<feature type="transmembrane region" description="Helical" evidence="5">
    <location>
        <begin position="83"/>
        <end position="102"/>
    </location>
</feature>
<dbReference type="SUPFAM" id="SSF103481">
    <property type="entry name" value="Multidrug resistance efflux transporter EmrE"/>
    <property type="match status" value="2"/>
</dbReference>
<sequence length="306" mass="33011">MTGLSRPESGHNTGLAVLWMMLALACFCLLAIASRELTASLGTLEILFWRSLLGWLIVVTLLLRSGGLGVVRMPRRILGWHFMRNSSHFFAQCAWLIAIAALPLAEVFAIEFTTPLWAALLAALFMGEPLSRGRWISLVLGLVGVLFILRPGSAAINPASLILLAGAVGFGLSAISTRRLTQLLPDNPQVFLVILFYMTGMQACFSLVPIVTALHLPDSVNWIWLLAAATTALGAHYCLSRALSLADAAVVMPLDYLRLPLIMLLAWLIYGETVSLSLLAGSALIVAGNAAGLYLEARRLKARAYG</sequence>
<keyword evidence="2 5" id="KW-0812">Transmembrane</keyword>
<dbReference type="PANTHER" id="PTHR22911:SF6">
    <property type="entry name" value="SOLUTE CARRIER FAMILY 35 MEMBER G1"/>
    <property type="match status" value="1"/>
</dbReference>
<evidence type="ECO:0000256" key="2">
    <source>
        <dbReference type="ARBA" id="ARBA00022692"/>
    </source>
</evidence>
<feature type="transmembrane region" description="Helical" evidence="5">
    <location>
        <begin position="12"/>
        <end position="32"/>
    </location>
</feature>
<comment type="subcellular location">
    <subcellularLocation>
        <location evidence="1">Membrane</location>
        <topology evidence="1">Multi-pass membrane protein</topology>
    </subcellularLocation>
</comment>
<dbReference type="AlphaFoldDB" id="A0A3L7E0T2"/>
<evidence type="ECO:0000256" key="3">
    <source>
        <dbReference type="ARBA" id="ARBA00022989"/>
    </source>
</evidence>
<organism evidence="7 8">
    <name type="scientific">Seongchinamella sediminis</name>
    <dbReference type="NCBI Taxonomy" id="2283635"/>
    <lineage>
        <taxon>Bacteria</taxon>
        <taxon>Pseudomonadati</taxon>
        <taxon>Pseudomonadota</taxon>
        <taxon>Gammaproteobacteria</taxon>
        <taxon>Cellvibrionales</taxon>
        <taxon>Halieaceae</taxon>
        <taxon>Seongchinamella</taxon>
    </lineage>
</organism>
<dbReference type="Gene3D" id="1.10.3730.20">
    <property type="match status" value="1"/>
</dbReference>
<feature type="domain" description="EamA" evidence="6">
    <location>
        <begin position="160"/>
        <end position="288"/>
    </location>
</feature>
<protein>
    <submittedName>
        <fullName evidence="7">DMT family transporter</fullName>
    </submittedName>
</protein>
<gene>
    <name evidence="7" type="ORF">DWB85_02210</name>
</gene>
<feature type="transmembrane region" description="Helical" evidence="5">
    <location>
        <begin position="52"/>
        <end position="71"/>
    </location>
</feature>
<feature type="domain" description="EamA" evidence="6">
    <location>
        <begin position="15"/>
        <end position="149"/>
    </location>
</feature>
<evidence type="ECO:0000259" key="6">
    <source>
        <dbReference type="Pfam" id="PF00892"/>
    </source>
</evidence>
<evidence type="ECO:0000256" key="1">
    <source>
        <dbReference type="ARBA" id="ARBA00004141"/>
    </source>
</evidence>
<evidence type="ECO:0000256" key="4">
    <source>
        <dbReference type="ARBA" id="ARBA00023136"/>
    </source>
</evidence>
<dbReference type="PROSITE" id="PS51257">
    <property type="entry name" value="PROKAR_LIPOPROTEIN"/>
    <property type="match status" value="1"/>
</dbReference>
<dbReference type="Proteomes" id="UP000265509">
    <property type="component" value="Unassembled WGS sequence"/>
</dbReference>
<dbReference type="EMBL" id="QRAN01000002">
    <property type="protein sequence ID" value="RLQ23388.1"/>
    <property type="molecule type" value="Genomic_DNA"/>
</dbReference>
<feature type="transmembrane region" description="Helical" evidence="5">
    <location>
        <begin position="133"/>
        <end position="149"/>
    </location>
</feature>